<dbReference type="InterPro" id="IPR010982">
    <property type="entry name" value="Lambda_DNA-bd_dom_sf"/>
</dbReference>
<sequence>MTTIALRVIKNKTDYDAVVTRINQLFNASPGTTEGYELELLLLLVDNYQRKNLWLPDVEPVEVIKFVMTQRGLTLQDIANYLGGEDIAHQIMSGKKTLTPQMIKALSTYLHIPVEALL</sequence>
<reference evidence="2" key="1">
    <citation type="submission" date="2023-07" db="EMBL/GenBank/DDBJ databases">
        <title>The genome sequence of Rhodocytophaga aerolata KACC 12507.</title>
        <authorList>
            <person name="Zhang X."/>
        </authorList>
    </citation>
    <scope>NUCLEOTIDE SEQUENCE</scope>
    <source>
        <strain evidence="2">KACC 12507</strain>
    </source>
</reference>
<keyword evidence="3" id="KW-1185">Reference proteome</keyword>
<dbReference type="EMBL" id="JAUKPO010000018">
    <property type="protein sequence ID" value="MDO1449317.1"/>
    <property type="molecule type" value="Genomic_DNA"/>
</dbReference>
<name>A0ABT8RB62_9BACT</name>
<feature type="domain" description="HTH cro/C1-type" evidence="1">
    <location>
        <begin position="64"/>
        <end position="117"/>
    </location>
</feature>
<dbReference type="Proteomes" id="UP001168528">
    <property type="component" value="Unassembled WGS sequence"/>
</dbReference>
<dbReference type="RefSeq" id="WP_302040120.1">
    <property type="nucleotide sequence ID" value="NZ_JAUKPO010000018.1"/>
</dbReference>
<dbReference type="SUPFAM" id="SSF47413">
    <property type="entry name" value="lambda repressor-like DNA-binding domains"/>
    <property type="match status" value="1"/>
</dbReference>
<dbReference type="Gene3D" id="1.10.260.40">
    <property type="entry name" value="lambda repressor-like DNA-binding domains"/>
    <property type="match status" value="1"/>
</dbReference>
<evidence type="ECO:0000259" key="1">
    <source>
        <dbReference type="PROSITE" id="PS50943"/>
    </source>
</evidence>
<protein>
    <recommendedName>
        <fullName evidence="1">HTH cro/C1-type domain-containing protein</fullName>
    </recommendedName>
</protein>
<organism evidence="2 3">
    <name type="scientific">Rhodocytophaga aerolata</name>
    <dbReference type="NCBI Taxonomy" id="455078"/>
    <lineage>
        <taxon>Bacteria</taxon>
        <taxon>Pseudomonadati</taxon>
        <taxon>Bacteroidota</taxon>
        <taxon>Cytophagia</taxon>
        <taxon>Cytophagales</taxon>
        <taxon>Rhodocytophagaceae</taxon>
        <taxon>Rhodocytophaga</taxon>
    </lineage>
</organism>
<comment type="caution">
    <text evidence="2">The sequence shown here is derived from an EMBL/GenBank/DDBJ whole genome shotgun (WGS) entry which is preliminary data.</text>
</comment>
<dbReference type="PROSITE" id="PS50943">
    <property type="entry name" value="HTH_CROC1"/>
    <property type="match status" value="1"/>
</dbReference>
<evidence type="ECO:0000313" key="2">
    <source>
        <dbReference type="EMBL" id="MDO1449317.1"/>
    </source>
</evidence>
<evidence type="ECO:0000313" key="3">
    <source>
        <dbReference type="Proteomes" id="UP001168528"/>
    </source>
</evidence>
<gene>
    <name evidence="2" type="ORF">Q0590_23785</name>
</gene>
<accession>A0ABT8RB62</accession>
<dbReference type="InterPro" id="IPR001387">
    <property type="entry name" value="Cro/C1-type_HTH"/>
</dbReference>
<proteinExistence type="predicted"/>